<dbReference type="PANTHER" id="PTHR30212">
    <property type="entry name" value="PROTEIN YIIM"/>
    <property type="match status" value="1"/>
</dbReference>
<proteinExistence type="predicted"/>
<protein>
    <submittedName>
        <fullName evidence="2">MOSC domain-containing protein</fullName>
    </submittedName>
</protein>
<dbReference type="InterPro" id="IPR005302">
    <property type="entry name" value="MoCF_Sase_C"/>
</dbReference>
<evidence type="ECO:0000313" key="3">
    <source>
        <dbReference type="Proteomes" id="UP000290608"/>
    </source>
</evidence>
<dbReference type="InterPro" id="IPR052353">
    <property type="entry name" value="Benzoxazolinone_Detox_Enz"/>
</dbReference>
<dbReference type="STRING" id="1122159.SAMN02745246_03095"/>
<sequence length="111" mass="12748">MKIISINIAKPTTIIWKGKEVSTGIFKEPIDKPVYLGSEKVRDDEVSDRENHGGIYQACYIYSSDHYAYWKNKYPNLHWTWGMFGENLTVTGLDERDICVGDVYRVGEALV</sequence>
<name>A0A4Q0PJL3_9FLAO</name>
<comment type="caution">
    <text evidence="2">The sequence shown here is derived from an EMBL/GenBank/DDBJ whole genome shotgun (WGS) entry which is preliminary data.</text>
</comment>
<accession>A0A4Q0PJL3</accession>
<dbReference type="PANTHER" id="PTHR30212:SF2">
    <property type="entry name" value="PROTEIN YIIM"/>
    <property type="match status" value="1"/>
</dbReference>
<feature type="domain" description="MOSC" evidence="1">
    <location>
        <begin position="28"/>
        <end position="111"/>
    </location>
</feature>
<dbReference type="PROSITE" id="PS51340">
    <property type="entry name" value="MOSC"/>
    <property type="match status" value="1"/>
</dbReference>
<reference evidence="2 3" key="1">
    <citation type="submission" date="2018-07" db="EMBL/GenBank/DDBJ databases">
        <title>Leeuwenhoekiella genomics.</title>
        <authorList>
            <person name="Tahon G."/>
            <person name="Willems A."/>
        </authorList>
    </citation>
    <scope>NUCLEOTIDE SEQUENCE [LARGE SCALE GENOMIC DNA]</scope>
    <source>
        <strain evidence="2 3">LMG 1345</strain>
    </source>
</reference>
<dbReference type="GO" id="GO:0030151">
    <property type="term" value="F:molybdenum ion binding"/>
    <property type="evidence" value="ECO:0007669"/>
    <property type="project" value="InterPro"/>
</dbReference>
<evidence type="ECO:0000259" key="1">
    <source>
        <dbReference type="PROSITE" id="PS51340"/>
    </source>
</evidence>
<dbReference type="SUPFAM" id="SSF50800">
    <property type="entry name" value="PK beta-barrel domain-like"/>
    <property type="match status" value="1"/>
</dbReference>
<dbReference type="EMBL" id="QOVL01000014">
    <property type="protein sequence ID" value="RXG27579.1"/>
    <property type="molecule type" value="Genomic_DNA"/>
</dbReference>
<organism evidence="2 3">
    <name type="scientific">Leeuwenhoekiella marinoflava</name>
    <dbReference type="NCBI Taxonomy" id="988"/>
    <lineage>
        <taxon>Bacteria</taxon>
        <taxon>Pseudomonadati</taxon>
        <taxon>Bacteroidota</taxon>
        <taxon>Flavobacteriia</taxon>
        <taxon>Flavobacteriales</taxon>
        <taxon>Flavobacteriaceae</taxon>
        <taxon>Leeuwenhoekiella</taxon>
    </lineage>
</organism>
<dbReference type="GO" id="GO:0003824">
    <property type="term" value="F:catalytic activity"/>
    <property type="evidence" value="ECO:0007669"/>
    <property type="project" value="InterPro"/>
</dbReference>
<dbReference type="Proteomes" id="UP000290608">
    <property type="component" value="Unassembled WGS sequence"/>
</dbReference>
<dbReference type="InterPro" id="IPR011037">
    <property type="entry name" value="Pyrv_Knase-like_insert_dom_sf"/>
</dbReference>
<evidence type="ECO:0000313" key="2">
    <source>
        <dbReference type="EMBL" id="RXG27579.1"/>
    </source>
</evidence>
<dbReference type="GO" id="GO:0030170">
    <property type="term" value="F:pyridoxal phosphate binding"/>
    <property type="evidence" value="ECO:0007669"/>
    <property type="project" value="InterPro"/>
</dbReference>
<dbReference type="Pfam" id="PF03473">
    <property type="entry name" value="MOSC"/>
    <property type="match status" value="1"/>
</dbReference>
<dbReference type="Gene3D" id="2.40.33.20">
    <property type="entry name" value="PK beta-barrel domain-like"/>
    <property type="match status" value="1"/>
</dbReference>
<dbReference type="AlphaFoldDB" id="A0A4Q0PJL3"/>
<gene>
    <name evidence="2" type="ORF">DSL99_2802</name>
</gene>